<sequence>MSLKSNEFKQSTKDKKSNAHGGMFDTELFLSLSINIRYHVYFFLGDTVQKVRPPAKSDIFNNTVVNYPKVEEYDSSLAEKYSKHVSVYDYIPNFISNWCCVYNLLRHDKIIADRLRVSFLYEEQWFSVQWILVSGQLEIGIFTADEQFLQLSYTSEEYCRILHIAKHELRIGINVSDINDIDELCKEIRSQWLFETVSYISFVNCWDMNHKNVLSIISYLESFNNLTMLRVESKNMFHNLINTQGVRENPGKTIVYNVRQNVLELQLYTLRDVGYKAVVDLNRWEHLRCLLISGCEFIDLNSFSLPPHCKILKLRDVKYVVWWDQSSLLKQVNTQWISNGEIKRPTIGNDSGKEKEEEESQWFKLYVQVIQTYQPLNCIELYNIRRVKGNLILLKRLVMESRIKMPKETKLDSILLI</sequence>
<evidence type="ECO:0000313" key="1">
    <source>
        <dbReference type="EMBL" id="CDO96044.1"/>
    </source>
</evidence>
<dbReference type="OrthoDB" id="4032425at2759"/>
<name>A0A0A8LAT5_9SACH</name>
<keyword evidence="2" id="KW-1185">Reference proteome</keyword>
<evidence type="ECO:0000313" key="2">
    <source>
        <dbReference type="Proteomes" id="UP000031516"/>
    </source>
</evidence>
<gene>
    <name evidence="1" type="ORF">KLDO_g4264</name>
</gene>
<reference evidence="1 2" key="1">
    <citation type="submission" date="2014-03" db="EMBL/GenBank/DDBJ databases">
        <title>The genome of Kluyveromyces dobzhanskii.</title>
        <authorList>
            <person name="Nystedt B."/>
            <person name="Astrom S."/>
        </authorList>
    </citation>
    <scope>NUCLEOTIDE SEQUENCE [LARGE SCALE GENOMIC DNA]</scope>
    <source>
        <strain evidence="1 2">CBS 2104</strain>
    </source>
</reference>
<comment type="caution">
    <text evidence="1">The sequence shown here is derived from an EMBL/GenBank/DDBJ whole genome shotgun (WGS) entry which is preliminary data.</text>
</comment>
<protein>
    <submittedName>
        <fullName evidence="1">WGS project CCBQ000000000 data, contig 00010</fullName>
    </submittedName>
</protein>
<dbReference type="Proteomes" id="UP000031516">
    <property type="component" value="Unassembled WGS sequence"/>
</dbReference>
<organism evidence="1 2">
    <name type="scientific">Kluyveromyces dobzhanskii CBS 2104</name>
    <dbReference type="NCBI Taxonomy" id="1427455"/>
    <lineage>
        <taxon>Eukaryota</taxon>
        <taxon>Fungi</taxon>
        <taxon>Dikarya</taxon>
        <taxon>Ascomycota</taxon>
        <taxon>Saccharomycotina</taxon>
        <taxon>Saccharomycetes</taxon>
        <taxon>Saccharomycetales</taxon>
        <taxon>Saccharomycetaceae</taxon>
        <taxon>Kluyveromyces</taxon>
    </lineage>
</organism>
<dbReference type="CDD" id="cd19611">
    <property type="entry name" value="Ctf13_LRR_LRR-insertion"/>
    <property type="match status" value="1"/>
</dbReference>
<proteinExistence type="predicted"/>
<dbReference type="AlphaFoldDB" id="A0A0A8LAT5"/>
<dbReference type="EMBL" id="CCBQ010000046">
    <property type="protein sequence ID" value="CDO96044.1"/>
    <property type="molecule type" value="Genomic_DNA"/>
</dbReference>
<accession>A0A0A8LAT5</accession>